<dbReference type="EC" id="2.5.1.55" evidence="5"/>
<dbReference type="SUPFAM" id="SSF51569">
    <property type="entry name" value="Aldolase"/>
    <property type="match status" value="1"/>
</dbReference>
<evidence type="ECO:0000259" key="9">
    <source>
        <dbReference type="Pfam" id="PF00793"/>
    </source>
</evidence>
<evidence type="ECO:0000256" key="1">
    <source>
        <dbReference type="ARBA" id="ARBA00004496"/>
    </source>
</evidence>
<evidence type="ECO:0000256" key="8">
    <source>
        <dbReference type="ARBA" id="ARBA00049112"/>
    </source>
</evidence>
<dbReference type="NCBIfam" id="NF003543">
    <property type="entry name" value="PRK05198.1"/>
    <property type="match status" value="1"/>
</dbReference>
<reference evidence="10 11" key="1">
    <citation type="submission" date="2019-09" db="EMBL/GenBank/DDBJ databases">
        <title>Parvibaculum sedimenti sp. nov., isolated from sediment.</title>
        <authorList>
            <person name="Wang Y."/>
        </authorList>
    </citation>
    <scope>NUCLEOTIDE SEQUENCE [LARGE SCALE GENOMIC DNA]</scope>
    <source>
        <strain evidence="10 11">HXT-9</strain>
    </source>
</reference>
<feature type="domain" description="DAHP synthetase I/KDSA" evidence="9">
    <location>
        <begin position="8"/>
        <end position="273"/>
    </location>
</feature>
<keyword evidence="6" id="KW-0963">Cytoplasm</keyword>
<dbReference type="Proteomes" id="UP000468901">
    <property type="component" value="Unassembled WGS sequence"/>
</dbReference>
<accession>A0A6N6VK54</accession>
<proteinExistence type="inferred from homology"/>
<dbReference type="AlphaFoldDB" id="A0A6N6VK54"/>
<gene>
    <name evidence="10" type="primary">kdsA</name>
    <name evidence="10" type="ORF">F2P47_12885</name>
</gene>
<comment type="subcellular location">
    <subcellularLocation>
        <location evidence="1">Cytoplasm</location>
    </subcellularLocation>
</comment>
<dbReference type="GO" id="GO:0009103">
    <property type="term" value="P:lipopolysaccharide biosynthetic process"/>
    <property type="evidence" value="ECO:0007669"/>
    <property type="project" value="UniProtKB-UniPathway"/>
</dbReference>
<dbReference type="InterPro" id="IPR006269">
    <property type="entry name" value="KDO8P_synthase"/>
</dbReference>
<dbReference type="RefSeq" id="WP_152216776.1">
    <property type="nucleotide sequence ID" value="NZ_JBAQYD010000354.1"/>
</dbReference>
<dbReference type="UniPathway" id="UPA00030"/>
<dbReference type="PANTHER" id="PTHR21057">
    <property type="entry name" value="PHOSPHO-2-DEHYDRO-3-DEOXYHEPTONATE ALDOLASE"/>
    <property type="match status" value="1"/>
</dbReference>
<dbReference type="GO" id="GO:0008676">
    <property type="term" value="F:3-deoxy-8-phosphooctulonate synthase activity"/>
    <property type="evidence" value="ECO:0007669"/>
    <property type="project" value="UniProtKB-EC"/>
</dbReference>
<keyword evidence="11" id="KW-1185">Reference proteome</keyword>
<dbReference type="InterPro" id="IPR006218">
    <property type="entry name" value="DAHP1/KDSA"/>
</dbReference>
<dbReference type="Gene3D" id="3.20.20.70">
    <property type="entry name" value="Aldolase class I"/>
    <property type="match status" value="1"/>
</dbReference>
<evidence type="ECO:0000313" key="10">
    <source>
        <dbReference type="EMBL" id="KAB7739320.1"/>
    </source>
</evidence>
<evidence type="ECO:0000313" key="11">
    <source>
        <dbReference type="Proteomes" id="UP000468901"/>
    </source>
</evidence>
<evidence type="ECO:0000256" key="3">
    <source>
        <dbReference type="ARBA" id="ARBA00004845"/>
    </source>
</evidence>
<dbReference type="GO" id="GO:0005737">
    <property type="term" value="C:cytoplasm"/>
    <property type="evidence" value="ECO:0007669"/>
    <property type="project" value="UniProtKB-SubCell"/>
</dbReference>
<dbReference type="InterPro" id="IPR013785">
    <property type="entry name" value="Aldolase_TIM"/>
</dbReference>
<comment type="caution">
    <text evidence="10">The sequence shown here is derived from an EMBL/GenBank/DDBJ whole genome shotgun (WGS) entry which is preliminary data.</text>
</comment>
<dbReference type="EMBL" id="WESC01000011">
    <property type="protein sequence ID" value="KAB7739320.1"/>
    <property type="molecule type" value="Genomic_DNA"/>
</dbReference>
<evidence type="ECO:0000256" key="4">
    <source>
        <dbReference type="ARBA" id="ARBA00010499"/>
    </source>
</evidence>
<keyword evidence="7 10" id="KW-0808">Transferase</keyword>
<dbReference type="NCBIfam" id="TIGR01362">
    <property type="entry name" value="KDO8P_synth"/>
    <property type="match status" value="1"/>
</dbReference>
<evidence type="ECO:0000256" key="6">
    <source>
        <dbReference type="ARBA" id="ARBA00022490"/>
    </source>
</evidence>
<comment type="pathway">
    <text evidence="2">Bacterial outer membrane biogenesis; lipopolysaccharide biosynthesis.</text>
</comment>
<dbReference type="UniPathway" id="UPA00357">
    <property type="reaction ID" value="UER00474"/>
</dbReference>
<evidence type="ECO:0000256" key="2">
    <source>
        <dbReference type="ARBA" id="ARBA00004756"/>
    </source>
</evidence>
<organism evidence="10 11">
    <name type="scientific">Parvibaculum sedimenti</name>
    <dbReference type="NCBI Taxonomy" id="2608632"/>
    <lineage>
        <taxon>Bacteria</taxon>
        <taxon>Pseudomonadati</taxon>
        <taxon>Pseudomonadota</taxon>
        <taxon>Alphaproteobacteria</taxon>
        <taxon>Hyphomicrobiales</taxon>
        <taxon>Parvibaculaceae</taxon>
        <taxon>Parvibaculum</taxon>
    </lineage>
</organism>
<sequence length="283" mass="29760">MTVLKLNKWNIAIGDGQPLVVIAGLNVLEDQKLAFDVARHLKAVTSELGLPYIFKASFDKANRSSIKSYRGPGLEKGLEMLAAVKAEFNVPIATDLHEVYQAEPVAAVADIVQIPAFLCRQTDLVVAAARATHKAGGLLHVKKAQFLAPWDCKNIVSKIKEATDGADFTILCERGSSFGYNNLIVDMLALGEMKKLGVPVTIDATHAVQLPGADPRTGGASTGGRRDGVSVIAKAAVAAGADGVFLEFHPDPDKALCDPLSCLPLDGAAKLLATLKAIKAAAA</sequence>
<evidence type="ECO:0000256" key="7">
    <source>
        <dbReference type="ARBA" id="ARBA00022679"/>
    </source>
</evidence>
<dbReference type="Pfam" id="PF00793">
    <property type="entry name" value="DAHP_synth_1"/>
    <property type="match status" value="1"/>
</dbReference>
<protein>
    <recommendedName>
        <fullName evidence="5">3-deoxy-8-phosphooctulonate synthase</fullName>
        <ecNumber evidence="5">2.5.1.55</ecNumber>
    </recommendedName>
</protein>
<comment type="catalytic activity">
    <reaction evidence="8">
        <text>D-arabinose 5-phosphate + phosphoenolpyruvate + H2O = 3-deoxy-alpha-D-manno-2-octulosonate-8-phosphate + phosphate</text>
        <dbReference type="Rhea" id="RHEA:14053"/>
        <dbReference type="ChEBI" id="CHEBI:15377"/>
        <dbReference type="ChEBI" id="CHEBI:43474"/>
        <dbReference type="ChEBI" id="CHEBI:57693"/>
        <dbReference type="ChEBI" id="CHEBI:58702"/>
        <dbReference type="ChEBI" id="CHEBI:85985"/>
        <dbReference type="EC" id="2.5.1.55"/>
    </reaction>
</comment>
<comment type="similarity">
    <text evidence="4">Belongs to the KdsA family.</text>
</comment>
<name>A0A6N6VK54_9HYPH</name>
<evidence type="ECO:0000256" key="5">
    <source>
        <dbReference type="ARBA" id="ARBA00012693"/>
    </source>
</evidence>
<comment type="pathway">
    <text evidence="3">Carbohydrate biosynthesis; 3-deoxy-D-manno-octulosonate biosynthesis; 3-deoxy-D-manno-octulosonate from D-ribulose 5-phosphate: step 2/3.</text>
</comment>